<proteinExistence type="predicted"/>
<name>A0A504YIT3_FASGI</name>
<sequence>MYATSKLIIPPKPARNSPYIPKLRIKLKPSLNRNRLVHGTSLRNTALVQLSRGDVALRSTHSPRHPGDGKCNSTKVAEEASVEHVCEDGCREDTGNACGDGDTSISVAKRTGSKRKQMALEMDNLDLEGPESVLTKVSLKAPTPHTSLSDTNSSLTTALTIPNYLSPHTF</sequence>
<dbReference type="EMBL" id="SUNJ01012749">
    <property type="protein sequence ID" value="TPP57790.1"/>
    <property type="molecule type" value="Genomic_DNA"/>
</dbReference>
<organism evidence="1 2">
    <name type="scientific">Fasciola gigantica</name>
    <name type="common">Giant liver fluke</name>
    <dbReference type="NCBI Taxonomy" id="46835"/>
    <lineage>
        <taxon>Eukaryota</taxon>
        <taxon>Metazoa</taxon>
        <taxon>Spiralia</taxon>
        <taxon>Lophotrochozoa</taxon>
        <taxon>Platyhelminthes</taxon>
        <taxon>Trematoda</taxon>
        <taxon>Digenea</taxon>
        <taxon>Plagiorchiida</taxon>
        <taxon>Echinostomata</taxon>
        <taxon>Echinostomatoidea</taxon>
        <taxon>Fasciolidae</taxon>
        <taxon>Fasciola</taxon>
    </lineage>
</organism>
<evidence type="ECO:0000313" key="2">
    <source>
        <dbReference type="Proteomes" id="UP000316759"/>
    </source>
</evidence>
<reference evidence="1 2" key="1">
    <citation type="submission" date="2019-04" db="EMBL/GenBank/DDBJ databases">
        <title>Annotation for the trematode Fasciola gigantica.</title>
        <authorList>
            <person name="Choi Y.-J."/>
        </authorList>
    </citation>
    <scope>NUCLEOTIDE SEQUENCE [LARGE SCALE GENOMIC DNA]</scope>
    <source>
        <strain evidence="1">Uganda_cow_1</strain>
    </source>
</reference>
<dbReference type="STRING" id="46835.A0A504YIT3"/>
<comment type="caution">
    <text evidence="1">The sequence shown here is derived from an EMBL/GenBank/DDBJ whole genome shotgun (WGS) entry which is preliminary data.</text>
</comment>
<dbReference type="AlphaFoldDB" id="A0A504YIT3"/>
<keyword evidence="2" id="KW-1185">Reference proteome</keyword>
<evidence type="ECO:0000313" key="1">
    <source>
        <dbReference type="EMBL" id="TPP57790.1"/>
    </source>
</evidence>
<dbReference type="Proteomes" id="UP000316759">
    <property type="component" value="Unassembled WGS sequence"/>
</dbReference>
<protein>
    <submittedName>
        <fullName evidence="1">Uncharacterized protein</fullName>
    </submittedName>
</protein>
<gene>
    <name evidence="1" type="ORF">FGIG_12438</name>
</gene>
<dbReference type="OrthoDB" id="9348951at2759"/>
<accession>A0A504YIT3</accession>